<feature type="transmembrane region" description="Helical" evidence="5">
    <location>
        <begin position="175"/>
        <end position="197"/>
    </location>
</feature>
<dbReference type="PANTHER" id="PTHR11432">
    <property type="entry name" value="NADH DEHYDROGENASE SUBUNIT 1"/>
    <property type="match status" value="1"/>
</dbReference>
<feature type="transmembrane region" description="Helical" evidence="5">
    <location>
        <begin position="113"/>
        <end position="135"/>
    </location>
</feature>
<organism evidence="6">
    <name type="scientific">marine metagenome</name>
    <dbReference type="NCBI Taxonomy" id="408172"/>
    <lineage>
        <taxon>unclassified sequences</taxon>
        <taxon>metagenomes</taxon>
        <taxon>ecological metagenomes</taxon>
    </lineage>
</organism>
<evidence type="ECO:0000256" key="3">
    <source>
        <dbReference type="ARBA" id="ARBA00022989"/>
    </source>
</evidence>
<dbReference type="InterPro" id="IPR018086">
    <property type="entry name" value="NADH_UbQ_OxRdtase_su1_CS"/>
</dbReference>
<keyword evidence="4 5" id="KW-0472">Membrane</keyword>
<dbReference type="PROSITE" id="PS00668">
    <property type="entry name" value="COMPLEX1_ND1_2"/>
    <property type="match status" value="1"/>
</dbReference>
<reference evidence="6" key="1">
    <citation type="submission" date="2018-05" db="EMBL/GenBank/DDBJ databases">
        <authorList>
            <person name="Lanie J.A."/>
            <person name="Ng W.-L."/>
            <person name="Kazmierczak K.M."/>
            <person name="Andrzejewski T.M."/>
            <person name="Davidsen T.M."/>
            <person name="Wayne K.J."/>
            <person name="Tettelin H."/>
            <person name="Glass J.I."/>
            <person name="Rusch D."/>
            <person name="Podicherti R."/>
            <person name="Tsui H.-C.T."/>
            <person name="Winkler M.E."/>
        </authorList>
    </citation>
    <scope>NUCLEOTIDE SEQUENCE</scope>
</reference>
<accession>A0A381QCR6</accession>
<dbReference type="AlphaFoldDB" id="A0A381QCR6"/>
<evidence type="ECO:0008006" key="7">
    <source>
        <dbReference type="Google" id="ProtNLM"/>
    </source>
</evidence>
<evidence type="ECO:0000256" key="4">
    <source>
        <dbReference type="ARBA" id="ARBA00023136"/>
    </source>
</evidence>
<name>A0A381QCR6_9ZZZZ</name>
<dbReference type="Pfam" id="PF00146">
    <property type="entry name" value="NADHdh"/>
    <property type="match status" value="1"/>
</dbReference>
<dbReference type="HAMAP" id="MF_01350">
    <property type="entry name" value="NDH1_NuoH"/>
    <property type="match status" value="1"/>
</dbReference>
<dbReference type="EMBL" id="UINC01001303">
    <property type="protein sequence ID" value="SUZ77086.1"/>
    <property type="molecule type" value="Genomic_DNA"/>
</dbReference>
<protein>
    <recommendedName>
        <fullName evidence="7">NADH:ubiquinone oxidoreductase subunit 1 (Chain H)</fullName>
    </recommendedName>
</protein>
<evidence type="ECO:0000256" key="5">
    <source>
        <dbReference type="SAM" id="Phobius"/>
    </source>
</evidence>
<dbReference type="GO" id="GO:0016020">
    <property type="term" value="C:membrane"/>
    <property type="evidence" value="ECO:0007669"/>
    <property type="project" value="UniProtKB-SubCell"/>
</dbReference>
<dbReference type="NCBIfam" id="NF004741">
    <property type="entry name" value="PRK06076.1-2"/>
    <property type="match status" value="1"/>
</dbReference>
<keyword evidence="2 5" id="KW-0812">Transmembrane</keyword>
<dbReference type="InterPro" id="IPR001694">
    <property type="entry name" value="NADH_UbQ_OxRdtase_su1/FPO"/>
</dbReference>
<evidence type="ECO:0000313" key="6">
    <source>
        <dbReference type="EMBL" id="SUZ77086.1"/>
    </source>
</evidence>
<dbReference type="PANTHER" id="PTHR11432:SF3">
    <property type="entry name" value="NADH-UBIQUINONE OXIDOREDUCTASE CHAIN 1"/>
    <property type="match status" value="1"/>
</dbReference>
<feature type="transmembrane region" description="Helical" evidence="5">
    <location>
        <begin position="330"/>
        <end position="348"/>
    </location>
</feature>
<feature type="transmembrane region" description="Helical" evidence="5">
    <location>
        <begin position="354"/>
        <end position="375"/>
    </location>
</feature>
<evidence type="ECO:0000256" key="2">
    <source>
        <dbReference type="ARBA" id="ARBA00022692"/>
    </source>
</evidence>
<keyword evidence="3 5" id="KW-1133">Transmembrane helix</keyword>
<gene>
    <name evidence="6" type="ORF">METZ01_LOCUS29940</name>
</gene>
<feature type="transmembrane region" description="Helical" evidence="5">
    <location>
        <begin position="209"/>
        <end position="229"/>
    </location>
</feature>
<evidence type="ECO:0000256" key="1">
    <source>
        <dbReference type="ARBA" id="ARBA00004141"/>
    </source>
</evidence>
<dbReference type="GO" id="GO:0009060">
    <property type="term" value="P:aerobic respiration"/>
    <property type="evidence" value="ECO:0007669"/>
    <property type="project" value="TreeGrafter"/>
</dbReference>
<feature type="transmembrane region" description="Helical" evidence="5">
    <location>
        <begin position="258"/>
        <end position="281"/>
    </location>
</feature>
<dbReference type="GO" id="GO:0003954">
    <property type="term" value="F:NADH dehydrogenase activity"/>
    <property type="evidence" value="ECO:0007669"/>
    <property type="project" value="TreeGrafter"/>
</dbReference>
<sequence length="427" mass="46028">MWRNIYCVLAGDSAGCAARDYASGSLPGGLEWLAFAITALAIIGLVINGVLGGVIVLIWGERRLFGRFQSRTGPNRWGPFGMLTSVADAIKTMFKEDVVPADADRILFNLAPILIATPALLVFAVIPFGIGTYVADLNVGVLFIMAVTSLTTLSVLTAAWSSANRIAILSALRSVALLISYEIPMALALVGVIMLAGSLSLGQIIQAQGIPFILVQPLAFFVFFIAAMAEMARAPFDLTEAESELAAGYLNDYASMKFGLFFLAEFMAEISTSAIVTTLFLGGWKGWEPIPSHFWFSAKLILVLFVIIWFRMTLPRLRIDQVLKFAWKGLFELTLINIVVTAILIGVWPQPTTAQLWMMAAVNWPVAIISIWLVSKLLGTTNYEKTSPDSEAPVYSVATESIPKSSAYIANSVDGPSVGAVSKKGGA</sequence>
<feature type="transmembrane region" description="Helical" evidence="5">
    <location>
        <begin position="293"/>
        <end position="310"/>
    </location>
</feature>
<proteinExistence type="inferred from homology"/>
<feature type="transmembrane region" description="Helical" evidence="5">
    <location>
        <begin position="32"/>
        <end position="59"/>
    </location>
</feature>
<feature type="transmembrane region" description="Helical" evidence="5">
    <location>
        <begin position="141"/>
        <end position="163"/>
    </location>
</feature>
<comment type="subcellular location">
    <subcellularLocation>
        <location evidence="1">Membrane</location>
        <topology evidence="1">Multi-pass membrane protein</topology>
    </subcellularLocation>
</comment>